<reference evidence="3 4" key="1">
    <citation type="journal article" date="2018" name="Plant J.">
        <title>Genome sequences of Chlorella sorokiniana UTEX 1602 and Micractinium conductrix SAG 241.80: implications to maltose excretion by a green alga.</title>
        <authorList>
            <person name="Arriola M.B."/>
            <person name="Velmurugan N."/>
            <person name="Zhang Y."/>
            <person name="Plunkett M.H."/>
            <person name="Hondzo H."/>
            <person name="Barney B.M."/>
        </authorList>
    </citation>
    <scope>NUCLEOTIDE SEQUENCE [LARGE SCALE GENOMIC DNA]</scope>
    <source>
        <strain evidence="4">UTEX 1602</strain>
    </source>
</reference>
<dbReference type="SMART" id="SM00028">
    <property type="entry name" value="TPR"/>
    <property type="match status" value="3"/>
</dbReference>
<dbReference type="InterPro" id="IPR051966">
    <property type="entry name" value="RPAP3"/>
</dbReference>
<dbReference type="AlphaFoldDB" id="A0A2P6U4Y8"/>
<name>A0A2P6U4Y8_CHLSO</name>
<proteinExistence type="predicted"/>
<feature type="repeat" description="TPR" evidence="2">
    <location>
        <begin position="213"/>
        <end position="246"/>
    </location>
</feature>
<organism evidence="3 4">
    <name type="scientific">Chlorella sorokiniana</name>
    <name type="common">Freshwater green alga</name>
    <dbReference type="NCBI Taxonomy" id="3076"/>
    <lineage>
        <taxon>Eukaryota</taxon>
        <taxon>Viridiplantae</taxon>
        <taxon>Chlorophyta</taxon>
        <taxon>core chlorophytes</taxon>
        <taxon>Trebouxiophyceae</taxon>
        <taxon>Chlorellales</taxon>
        <taxon>Chlorellaceae</taxon>
        <taxon>Chlorella clade</taxon>
        <taxon>Chlorella</taxon>
    </lineage>
</organism>
<dbReference type="PANTHER" id="PTHR46423">
    <property type="entry name" value="RNA POLYMERASE II-ASSOCIATED PROTEIN 3"/>
    <property type="match status" value="1"/>
</dbReference>
<dbReference type="Pfam" id="PF00515">
    <property type="entry name" value="TPR_1"/>
    <property type="match status" value="1"/>
</dbReference>
<dbReference type="STRING" id="3076.A0A2P6U4Y8"/>
<dbReference type="Proteomes" id="UP000239899">
    <property type="component" value="Unassembled WGS sequence"/>
</dbReference>
<evidence type="ECO:0000256" key="1">
    <source>
        <dbReference type="ARBA" id="ARBA00022803"/>
    </source>
</evidence>
<evidence type="ECO:0000256" key="2">
    <source>
        <dbReference type="PROSITE-ProRule" id="PRU00339"/>
    </source>
</evidence>
<dbReference type="InterPro" id="IPR011990">
    <property type="entry name" value="TPR-like_helical_dom_sf"/>
</dbReference>
<dbReference type="SUPFAM" id="SSF48452">
    <property type="entry name" value="TPR-like"/>
    <property type="match status" value="1"/>
</dbReference>
<keyword evidence="4" id="KW-1185">Reference proteome</keyword>
<dbReference type="EMBL" id="LHPG02000001">
    <property type="protein sequence ID" value="PRW61388.1"/>
    <property type="molecule type" value="Genomic_DNA"/>
</dbReference>
<evidence type="ECO:0000313" key="4">
    <source>
        <dbReference type="Proteomes" id="UP000239899"/>
    </source>
</evidence>
<comment type="caution">
    <text evidence="3">The sequence shown here is derived from an EMBL/GenBank/DDBJ whole genome shotgun (WGS) entry which is preliminary data.</text>
</comment>
<evidence type="ECO:0000313" key="3">
    <source>
        <dbReference type="EMBL" id="PRW61388.1"/>
    </source>
</evidence>
<sequence length="327" mass="35303">MPKRFKFVFIPADLAESLQQWELEMPEGQEVECLIDRLKEHFAATGPRKTAAQIQAQQRDLMSKLPEGTSIDSRVLDVATSLNMVENISLLSNAKDNGFVGINMYVDDEGSIKGLPQNLRASDIAHCCGKPLEVKGDAFLARVMDNGDDFERLDLTLDEVSSGAPWVHQARHQNERKRQQESGSALMDRLRAGGAPAAPAPAAKPVVRELTPAEAAKEEGNAAFKLGDMQAAVDHYSRALELQPGQVAALNNRALARLKLQQWSEAEADCSAVLNAEPGNVKALLRRAAARAALGHAADAEADWRAVLAREPQNKEATAALAAGVSS</sequence>
<gene>
    <name evidence="3" type="ORF">C2E21_0261</name>
</gene>
<dbReference type="PROSITE" id="PS50005">
    <property type="entry name" value="TPR"/>
    <property type="match status" value="1"/>
</dbReference>
<keyword evidence="1 2" id="KW-0802">TPR repeat</keyword>
<dbReference type="Gene3D" id="1.25.40.10">
    <property type="entry name" value="Tetratricopeptide repeat domain"/>
    <property type="match status" value="1"/>
</dbReference>
<dbReference type="PANTHER" id="PTHR46423:SF1">
    <property type="entry name" value="RNA POLYMERASE II-ASSOCIATED PROTEIN 3"/>
    <property type="match status" value="1"/>
</dbReference>
<dbReference type="InterPro" id="IPR019734">
    <property type="entry name" value="TPR_rpt"/>
</dbReference>
<protein>
    <submittedName>
        <fullName evidence="3">SUMO-activating enzyme subunit 2</fullName>
    </submittedName>
</protein>
<accession>A0A2P6U4Y8</accession>
<dbReference type="GO" id="GO:0101031">
    <property type="term" value="C:protein folding chaperone complex"/>
    <property type="evidence" value="ECO:0007669"/>
    <property type="project" value="TreeGrafter"/>
</dbReference>
<dbReference type="OrthoDB" id="245563at2759"/>